<dbReference type="Pfam" id="PF00561">
    <property type="entry name" value="Abhydrolase_1"/>
    <property type="match status" value="1"/>
</dbReference>
<dbReference type="InterPro" id="IPR000073">
    <property type="entry name" value="AB_hydrolase_1"/>
</dbReference>
<sequence>MILNSYSFGEETGIPLVIVHGLFGSARNWHSLARNLARDRWVVSVDLRNHGHSGWSDSNSYDDLAADLSETIDTIGGHATVLGHSMGGKAAMMLAATAPEMIERLIVADIAPVTYAHNQSNNISIMQALPLEEITRRSEAQSWLHQKTGDPALAAFFSQSLEFHDGRARWLLNNEVLDADMPKIVGFPDVDFCFDKPTLAIKGGDSDYVDVDGQLALENKFSQLTLATVPQAGHWLHAEKPKEFLSIVKDFLS</sequence>
<protein>
    <submittedName>
        <fullName evidence="3">Esterase</fullName>
    </submittedName>
</protein>
<organism evidence="3 4">
    <name type="scientific">Neptunicoccus cionae</name>
    <dbReference type="NCBI Taxonomy" id="2035344"/>
    <lineage>
        <taxon>Bacteria</taxon>
        <taxon>Pseudomonadati</taxon>
        <taxon>Pseudomonadota</taxon>
        <taxon>Alphaproteobacteria</taxon>
        <taxon>Rhodobacterales</taxon>
        <taxon>Paracoccaceae</taxon>
        <taxon>Neptunicoccus</taxon>
    </lineage>
</organism>
<name>A0A916QX41_9RHOB</name>
<keyword evidence="4" id="KW-1185">Reference proteome</keyword>
<keyword evidence="1" id="KW-0378">Hydrolase</keyword>
<dbReference type="GO" id="GO:0016787">
    <property type="term" value="F:hydrolase activity"/>
    <property type="evidence" value="ECO:0007669"/>
    <property type="project" value="UniProtKB-KW"/>
</dbReference>
<feature type="domain" description="AB hydrolase-1" evidence="2">
    <location>
        <begin position="15"/>
        <end position="241"/>
    </location>
</feature>
<reference evidence="3" key="2">
    <citation type="submission" date="2020-09" db="EMBL/GenBank/DDBJ databases">
        <authorList>
            <person name="Sun Q."/>
            <person name="Zhou Y."/>
        </authorList>
    </citation>
    <scope>NUCLEOTIDE SEQUENCE</scope>
    <source>
        <strain evidence="3">CGMCC 1.15880</strain>
    </source>
</reference>
<comment type="caution">
    <text evidence="3">The sequence shown here is derived from an EMBL/GenBank/DDBJ whole genome shotgun (WGS) entry which is preliminary data.</text>
</comment>
<evidence type="ECO:0000313" key="4">
    <source>
        <dbReference type="Proteomes" id="UP000628017"/>
    </source>
</evidence>
<dbReference type="PANTHER" id="PTHR46118:SF4">
    <property type="entry name" value="PROTEIN ABHD11"/>
    <property type="match status" value="1"/>
</dbReference>
<dbReference type="PRINTS" id="PR00111">
    <property type="entry name" value="ABHYDROLASE"/>
</dbReference>
<dbReference type="Proteomes" id="UP000628017">
    <property type="component" value="Unassembled WGS sequence"/>
</dbReference>
<proteinExistence type="predicted"/>
<evidence type="ECO:0000256" key="1">
    <source>
        <dbReference type="ARBA" id="ARBA00022801"/>
    </source>
</evidence>
<dbReference type="SUPFAM" id="SSF53474">
    <property type="entry name" value="alpha/beta-Hydrolases"/>
    <property type="match status" value="1"/>
</dbReference>
<reference evidence="3" key="1">
    <citation type="journal article" date="2014" name="Int. J. Syst. Evol. Microbiol.">
        <title>Complete genome sequence of Corynebacterium casei LMG S-19264T (=DSM 44701T), isolated from a smear-ripened cheese.</title>
        <authorList>
            <consortium name="US DOE Joint Genome Institute (JGI-PGF)"/>
            <person name="Walter F."/>
            <person name="Albersmeier A."/>
            <person name="Kalinowski J."/>
            <person name="Ruckert C."/>
        </authorList>
    </citation>
    <scope>NUCLEOTIDE SEQUENCE</scope>
    <source>
        <strain evidence="3">CGMCC 1.15880</strain>
    </source>
</reference>
<evidence type="ECO:0000259" key="2">
    <source>
        <dbReference type="Pfam" id="PF00561"/>
    </source>
</evidence>
<dbReference type="Gene3D" id="3.40.50.1820">
    <property type="entry name" value="alpha/beta hydrolase"/>
    <property type="match status" value="1"/>
</dbReference>
<accession>A0A916QX41</accession>
<dbReference type="RefSeq" id="WP_229678488.1">
    <property type="nucleotide sequence ID" value="NZ_BMKA01000002.1"/>
</dbReference>
<dbReference type="AlphaFoldDB" id="A0A916QX41"/>
<dbReference type="PANTHER" id="PTHR46118">
    <property type="entry name" value="PROTEIN ABHD11"/>
    <property type="match status" value="1"/>
</dbReference>
<gene>
    <name evidence="3" type="ORF">GCM10011498_18260</name>
</gene>
<dbReference type="InterPro" id="IPR029058">
    <property type="entry name" value="AB_hydrolase_fold"/>
</dbReference>
<evidence type="ECO:0000313" key="3">
    <source>
        <dbReference type="EMBL" id="GGA17975.1"/>
    </source>
</evidence>
<dbReference type="EMBL" id="BMKA01000002">
    <property type="protein sequence ID" value="GGA17975.1"/>
    <property type="molecule type" value="Genomic_DNA"/>
</dbReference>